<dbReference type="AlphaFoldDB" id="A0A839NCJ0"/>
<keyword evidence="2" id="KW-0201">Cytochrome c-type biogenesis</keyword>
<dbReference type="InterPro" id="IPR017937">
    <property type="entry name" value="Thioredoxin_CS"/>
</dbReference>
<dbReference type="PROSITE" id="PS51257">
    <property type="entry name" value="PROKAR_LIPOPROTEIN"/>
    <property type="match status" value="1"/>
</dbReference>
<evidence type="ECO:0000256" key="6">
    <source>
        <dbReference type="SAM" id="SignalP"/>
    </source>
</evidence>
<dbReference type="InterPro" id="IPR050553">
    <property type="entry name" value="Thioredoxin_ResA/DsbE_sf"/>
</dbReference>
<evidence type="ECO:0000256" key="4">
    <source>
        <dbReference type="ARBA" id="ARBA00023157"/>
    </source>
</evidence>
<keyword evidence="5" id="KW-0676">Redox-active center</keyword>
<dbReference type="GO" id="GO:0016491">
    <property type="term" value="F:oxidoreductase activity"/>
    <property type="evidence" value="ECO:0007669"/>
    <property type="project" value="InterPro"/>
</dbReference>
<evidence type="ECO:0000313" key="9">
    <source>
        <dbReference type="Proteomes" id="UP000559182"/>
    </source>
</evidence>
<dbReference type="InterPro" id="IPR036249">
    <property type="entry name" value="Thioredoxin-like_sf"/>
</dbReference>
<keyword evidence="3" id="KW-0812">Transmembrane</keyword>
<dbReference type="Proteomes" id="UP000559182">
    <property type="component" value="Unassembled WGS sequence"/>
</dbReference>
<evidence type="ECO:0000256" key="3">
    <source>
        <dbReference type="ARBA" id="ARBA00022968"/>
    </source>
</evidence>
<accession>A0A839NCJ0</accession>
<evidence type="ECO:0000259" key="7">
    <source>
        <dbReference type="PROSITE" id="PS51352"/>
    </source>
</evidence>
<feature type="domain" description="Thioredoxin" evidence="7">
    <location>
        <begin position="44"/>
        <end position="196"/>
    </location>
</feature>
<sequence>MTARRRGMAAALALTCLATLGLAACSSDGNSITKQANQGDDKNYLAGDGTLAQLAPGQRGKPVVLSGKLLDGAAWSTRNYPGKVIVVNVWGSWCPPCKSETPDLEKAWVKLKKKGVLMVGVDRQEGPQTAAAYLQSAGVTYPSLRDDGGAALVALQGKASATPSTLVLDKQHRIAARVSGPTTTATLTGLVDDVLAKG</sequence>
<dbReference type="GO" id="GO:0017004">
    <property type="term" value="P:cytochrome complex assembly"/>
    <property type="evidence" value="ECO:0007669"/>
    <property type="project" value="UniProtKB-KW"/>
</dbReference>
<evidence type="ECO:0000256" key="5">
    <source>
        <dbReference type="ARBA" id="ARBA00023284"/>
    </source>
</evidence>
<feature type="signal peptide" evidence="6">
    <location>
        <begin position="1"/>
        <end position="23"/>
    </location>
</feature>
<comment type="caution">
    <text evidence="8">The sequence shown here is derived from an EMBL/GenBank/DDBJ whole genome shotgun (WGS) entry which is preliminary data.</text>
</comment>
<dbReference type="PANTHER" id="PTHR42852:SF6">
    <property type="entry name" value="THIOL:DISULFIDE INTERCHANGE PROTEIN DSBE"/>
    <property type="match status" value="1"/>
</dbReference>
<evidence type="ECO:0000256" key="2">
    <source>
        <dbReference type="ARBA" id="ARBA00022748"/>
    </source>
</evidence>
<feature type="chain" id="PRO_5032666176" evidence="6">
    <location>
        <begin position="24"/>
        <end position="198"/>
    </location>
</feature>
<evidence type="ECO:0000313" key="8">
    <source>
        <dbReference type="EMBL" id="MBB2892905.1"/>
    </source>
</evidence>
<evidence type="ECO:0000256" key="1">
    <source>
        <dbReference type="ARBA" id="ARBA00004196"/>
    </source>
</evidence>
<dbReference type="CDD" id="cd02966">
    <property type="entry name" value="TlpA_like_family"/>
    <property type="match status" value="1"/>
</dbReference>
<dbReference type="RefSeq" id="WP_183321291.1">
    <property type="nucleotide sequence ID" value="NZ_JACHVQ010000002.1"/>
</dbReference>
<dbReference type="InterPro" id="IPR013766">
    <property type="entry name" value="Thioredoxin_domain"/>
</dbReference>
<dbReference type="GO" id="GO:0030313">
    <property type="term" value="C:cell envelope"/>
    <property type="evidence" value="ECO:0007669"/>
    <property type="project" value="UniProtKB-SubCell"/>
</dbReference>
<dbReference type="EMBL" id="JACHVQ010000002">
    <property type="protein sequence ID" value="MBB2892905.1"/>
    <property type="molecule type" value="Genomic_DNA"/>
</dbReference>
<dbReference type="Gene3D" id="3.40.30.10">
    <property type="entry name" value="Glutaredoxin"/>
    <property type="match status" value="1"/>
</dbReference>
<dbReference type="SUPFAM" id="SSF52833">
    <property type="entry name" value="Thioredoxin-like"/>
    <property type="match status" value="1"/>
</dbReference>
<keyword evidence="4" id="KW-1015">Disulfide bond</keyword>
<gene>
    <name evidence="8" type="ORF">FHU39_002923</name>
</gene>
<keyword evidence="9" id="KW-1185">Reference proteome</keyword>
<dbReference type="PANTHER" id="PTHR42852">
    <property type="entry name" value="THIOL:DISULFIDE INTERCHANGE PROTEIN DSBE"/>
    <property type="match status" value="1"/>
</dbReference>
<dbReference type="PROSITE" id="PS00194">
    <property type="entry name" value="THIOREDOXIN_1"/>
    <property type="match status" value="1"/>
</dbReference>
<proteinExistence type="predicted"/>
<dbReference type="GO" id="GO:0016853">
    <property type="term" value="F:isomerase activity"/>
    <property type="evidence" value="ECO:0007669"/>
    <property type="project" value="UniProtKB-KW"/>
</dbReference>
<dbReference type="InterPro" id="IPR013740">
    <property type="entry name" value="Redoxin"/>
</dbReference>
<keyword evidence="6" id="KW-0732">Signal</keyword>
<organism evidence="8 9">
    <name type="scientific">Flexivirga oryzae</name>
    <dbReference type="NCBI Taxonomy" id="1794944"/>
    <lineage>
        <taxon>Bacteria</taxon>
        <taxon>Bacillati</taxon>
        <taxon>Actinomycetota</taxon>
        <taxon>Actinomycetes</taxon>
        <taxon>Micrococcales</taxon>
        <taxon>Dermacoccaceae</taxon>
        <taxon>Flexivirga</taxon>
    </lineage>
</organism>
<keyword evidence="8" id="KW-0413">Isomerase</keyword>
<protein>
    <submittedName>
        <fullName evidence="8">Thiol-disulfide isomerase/thioredoxin</fullName>
    </submittedName>
</protein>
<dbReference type="Pfam" id="PF08534">
    <property type="entry name" value="Redoxin"/>
    <property type="match status" value="1"/>
</dbReference>
<name>A0A839NCJ0_9MICO</name>
<comment type="subcellular location">
    <subcellularLocation>
        <location evidence="1">Cell envelope</location>
    </subcellularLocation>
</comment>
<keyword evidence="3" id="KW-0735">Signal-anchor</keyword>
<dbReference type="PROSITE" id="PS51352">
    <property type="entry name" value="THIOREDOXIN_2"/>
    <property type="match status" value="1"/>
</dbReference>
<reference evidence="8 9" key="1">
    <citation type="submission" date="2020-08" db="EMBL/GenBank/DDBJ databases">
        <title>Sequencing the genomes of 1000 actinobacteria strains.</title>
        <authorList>
            <person name="Klenk H.-P."/>
        </authorList>
    </citation>
    <scope>NUCLEOTIDE SEQUENCE [LARGE SCALE GENOMIC DNA]</scope>
    <source>
        <strain evidence="8 9">DSM 105369</strain>
    </source>
</reference>